<name>A0A2H0C2W5_9BACT</name>
<dbReference type="Proteomes" id="UP000230802">
    <property type="component" value="Unassembled WGS sequence"/>
</dbReference>
<evidence type="ECO:0000256" key="1">
    <source>
        <dbReference type="ARBA" id="ARBA00022676"/>
    </source>
</evidence>
<dbReference type="PANTHER" id="PTHR11904">
    <property type="entry name" value="METHYLTHIOADENOSINE/PURINE NUCLEOSIDE PHOSPHORYLASE"/>
    <property type="match status" value="1"/>
</dbReference>
<evidence type="ECO:0000256" key="2">
    <source>
        <dbReference type="ARBA" id="ARBA00022679"/>
    </source>
</evidence>
<evidence type="ECO:0000313" key="3">
    <source>
        <dbReference type="EMBL" id="PIP64252.1"/>
    </source>
</evidence>
<dbReference type="InterPro" id="IPR011268">
    <property type="entry name" value="Purine_phosphorylase"/>
</dbReference>
<keyword evidence="1" id="KW-0328">Glycosyltransferase</keyword>
<dbReference type="EMBL" id="PCTD01000160">
    <property type="protein sequence ID" value="PIP64252.1"/>
    <property type="molecule type" value="Genomic_DNA"/>
</dbReference>
<dbReference type="GO" id="GO:0005737">
    <property type="term" value="C:cytoplasm"/>
    <property type="evidence" value="ECO:0007669"/>
    <property type="project" value="TreeGrafter"/>
</dbReference>
<dbReference type="GO" id="GO:0004731">
    <property type="term" value="F:purine-nucleoside phosphorylase activity"/>
    <property type="evidence" value="ECO:0007669"/>
    <property type="project" value="InterPro"/>
</dbReference>
<sequence length="100" mass="11177">MFDDAKAFSQLQKKIIDFPETVVVLGSGWNKLLDNVSAEIIIDYDELFGVKTTVPGHKGQLIIASVNKKRVAFMSGRFHMYEGYSAYQSTTPIRVFTKAG</sequence>
<comment type="caution">
    <text evidence="3">The sequence shown here is derived from an EMBL/GenBank/DDBJ whole genome shotgun (WGS) entry which is preliminary data.</text>
</comment>
<evidence type="ECO:0000313" key="4">
    <source>
        <dbReference type="Proteomes" id="UP000230802"/>
    </source>
</evidence>
<dbReference type="Gene3D" id="3.40.50.1580">
    <property type="entry name" value="Nucleoside phosphorylase domain"/>
    <property type="match status" value="1"/>
</dbReference>
<dbReference type="PANTHER" id="PTHR11904:SF9">
    <property type="entry name" value="PURINE NUCLEOSIDE PHOSPHORYLASE-RELATED"/>
    <property type="match status" value="1"/>
</dbReference>
<feature type="non-terminal residue" evidence="3">
    <location>
        <position position="100"/>
    </location>
</feature>
<dbReference type="InterPro" id="IPR035994">
    <property type="entry name" value="Nucleoside_phosphorylase_sf"/>
</dbReference>
<proteinExistence type="predicted"/>
<keyword evidence="2" id="KW-0808">Transferase</keyword>
<gene>
    <name evidence="3" type="ORF">COW96_03575</name>
</gene>
<accession>A0A2H0C2W5</accession>
<organism evidence="3 4">
    <name type="scientific">Candidatus Roizmanbacteria bacterium CG22_combo_CG10-13_8_21_14_all_33_16</name>
    <dbReference type="NCBI Taxonomy" id="1974859"/>
    <lineage>
        <taxon>Bacteria</taxon>
        <taxon>Candidatus Roizmaniibacteriota</taxon>
    </lineage>
</organism>
<dbReference type="SUPFAM" id="SSF53167">
    <property type="entry name" value="Purine and uridine phosphorylases"/>
    <property type="match status" value="1"/>
</dbReference>
<dbReference type="GO" id="GO:0009116">
    <property type="term" value="P:nucleoside metabolic process"/>
    <property type="evidence" value="ECO:0007669"/>
    <property type="project" value="InterPro"/>
</dbReference>
<dbReference type="AlphaFoldDB" id="A0A2H0C2W5"/>
<protein>
    <submittedName>
        <fullName evidence="3">Purine-nucleoside phosphorylase</fullName>
    </submittedName>
</protein>
<reference evidence="3 4" key="1">
    <citation type="submission" date="2017-09" db="EMBL/GenBank/DDBJ databases">
        <title>Depth-based differentiation of microbial function through sediment-hosted aquifers and enrichment of novel symbionts in the deep terrestrial subsurface.</title>
        <authorList>
            <person name="Probst A.J."/>
            <person name="Ladd B."/>
            <person name="Jarett J.K."/>
            <person name="Geller-Mcgrath D.E."/>
            <person name="Sieber C.M."/>
            <person name="Emerson J.B."/>
            <person name="Anantharaman K."/>
            <person name="Thomas B.C."/>
            <person name="Malmstrom R."/>
            <person name="Stieglmeier M."/>
            <person name="Klingl A."/>
            <person name="Woyke T."/>
            <person name="Ryan C.M."/>
            <person name="Banfield J.F."/>
        </authorList>
    </citation>
    <scope>NUCLEOTIDE SEQUENCE [LARGE SCALE GENOMIC DNA]</scope>
    <source>
        <strain evidence="3">CG22_combo_CG10-13_8_21_14_all_33_16</strain>
    </source>
</reference>